<dbReference type="Gene3D" id="1.10.510.10">
    <property type="entry name" value="Transferase(Phosphotransferase) domain 1"/>
    <property type="match status" value="1"/>
</dbReference>
<keyword evidence="11 17" id="KW-0067">ATP-binding</keyword>
<dbReference type="InterPro" id="IPR017948">
    <property type="entry name" value="TGFb_CS"/>
</dbReference>
<dbReference type="GO" id="GO:0008083">
    <property type="term" value="F:growth factor activity"/>
    <property type="evidence" value="ECO:0007669"/>
    <property type="project" value="UniProtKB-KW"/>
</dbReference>
<evidence type="ECO:0000256" key="1">
    <source>
        <dbReference type="ARBA" id="ARBA00004613"/>
    </source>
</evidence>
<keyword evidence="6" id="KW-0723">Serine/threonine-protein kinase</keyword>
<evidence type="ECO:0000256" key="9">
    <source>
        <dbReference type="ARBA" id="ARBA00022741"/>
    </source>
</evidence>
<dbReference type="CDD" id="cd08215">
    <property type="entry name" value="STKc_Nek"/>
    <property type="match status" value="1"/>
</dbReference>
<evidence type="ECO:0000256" key="7">
    <source>
        <dbReference type="ARBA" id="ARBA00022679"/>
    </source>
</evidence>
<dbReference type="PANTHER" id="PTHR44899:SF3">
    <property type="entry name" value="SERINE_THREONINE-PROTEIN KINASE NEK1"/>
    <property type="match status" value="1"/>
</dbReference>
<evidence type="ECO:0000313" key="25">
    <source>
        <dbReference type="Proteomes" id="UP000288216"/>
    </source>
</evidence>
<comment type="catalytic activity">
    <reaction evidence="16">
        <text>L-seryl-[protein] + ATP = O-phospho-L-seryl-[protein] + ADP + H(+)</text>
        <dbReference type="Rhea" id="RHEA:17989"/>
        <dbReference type="Rhea" id="RHEA-COMP:9863"/>
        <dbReference type="Rhea" id="RHEA-COMP:11604"/>
        <dbReference type="ChEBI" id="CHEBI:15378"/>
        <dbReference type="ChEBI" id="CHEBI:29999"/>
        <dbReference type="ChEBI" id="CHEBI:30616"/>
        <dbReference type="ChEBI" id="CHEBI:83421"/>
        <dbReference type="ChEBI" id="CHEBI:456216"/>
        <dbReference type="EC" id="2.7.11.1"/>
    </reaction>
</comment>
<dbReference type="InterPro" id="IPR017441">
    <property type="entry name" value="Protein_kinase_ATP_BS"/>
</dbReference>
<dbReference type="InterPro" id="IPR011009">
    <property type="entry name" value="Kinase-like_dom_sf"/>
</dbReference>
<dbReference type="PROSITE" id="PS51362">
    <property type="entry name" value="TGF_BETA_2"/>
    <property type="match status" value="1"/>
</dbReference>
<dbReference type="EMBL" id="BFAA01002172">
    <property type="protein sequence ID" value="GCB72735.1"/>
    <property type="molecule type" value="Genomic_DNA"/>
</dbReference>
<feature type="coiled-coil region" evidence="19">
    <location>
        <begin position="857"/>
        <end position="891"/>
    </location>
</feature>
<evidence type="ECO:0000256" key="8">
    <source>
        <dbReference type="ARBA" id="ARBA00022729"/>
    </source>
</evidence>
<feature type="domain" description="TGF-beta family profile" evidence="23">
    <location>
        <begin position="274"/>
        <end position="400"/>
    </location>
</feature>
<comment type="caution">
    <text evidence="24">The sequence shown here is derived from an EMBL/GenBank/DDBJ whole genome shotgun (WGS) entry which is preliminary data.</text>
</comment>
<dbReference type="AlphaFoldDB" id="A0A401PHW8"/>
<protein>
    <recommendedName>
        <fullName evidence="4">non-specific serine/threonine protein kinase</fullName>
        <ecNumber evidence="4">2.7.11.1</ecNumber>
    </recommendedName>
</protein>
<dbReference type="SMART" id="SM00220">
    <property type="entry name" value="S_TKc"/>
    <property type="match status" value="1"/>
</dbReference>
<evidence type="ECO:0000256" key="5">
    <source>
        <dbReference type="ARBA" id="ARBA00022525"/>
    </source>
</evidence>
<dbReference type="SMART" id="SM00204">
    <property type="entry name" value="TGFB"/>
    <property type="match status" value="1"/>
</dbReference>
<dbReference type="Pfam" id="PF00019">
    <property type="entry name" value="TGF_beta"/>
    <property type="match status" value="1"/>
</dbReference>
<comment type="similarity">
    <text evidence="3">Belongs to the protein kinase superfamily. NEK Ser/Thr protein kinase family. NIMA subfamily.</text>
</comment>
<dbReference type="Pfam" id="PF00069">
    <property type="entry name" value="Pkinase"/>
    <property type="match status" value="1"/>
</dbReference>
<keyword evidence="25" id="KW-1185">Reference proteome</keyword>
<organism evidence="24 25">
    <name type="scientific">Scyliorhinus torazame</name>
    <name type="common">Cloudy catshark</name>
    <name type="synonym">Catulus torazame</name>
    <dbReference type="NCBI Taxonomy" id="75743"/>
    <lineage>
        <taxon>Eukaryota</taxon>
        <taxon>Metazoa</taxon>
        <taxon>Chordata</taxon>
        <taxon>Craniata</taxon>
        <taxon>Vertebrata</taxon>
        <taxon>Chondrichthyes</taxon>
        <taxon>Elasmobranchii</taxon>
        <taxon>Galeomorphii</taxon>
        <taxon>Galeoidea</taxon>
        <taxon>Carcharhiniformes</taxon>
        <taxon>Scyliorhinidae</taxon>
        <taxon>Scyliorhinus</taxon>
    </lineage>
</organism>
<dbReference type="PANTHER" id="PTHR44899">
    <property type="entry name" value="CAMK FAMILY PROTEIN KINASE"/>
    <property type="match status" value="1"/>
</dbReference>
<evidence type="ECO:0000256" key="4">
    <source>
        <dbReference type="ARBA" id="ARBA00012513"/>
    </source>
</evidence>
<dbReference type="CDD" id="cd19402">
    <property type="entry name" value="TGF_beta_GDF9B"/>
    <property type="match status" value="1"/>
</dbReference>
<feature type="compositionally biased region" description="Basic and acidic residues" evidence="20">
    <location>
        <begin position="250"/>
        <end position="262"/>
    </location>
</feature>
<evidence type="ECO:0000256" key="18">
    <source>
        <dbReference type="RuleBase" id="RU000354"/>
    </source>
</evidence>
<evidence type="ECO:0000256" key="15">
    <source>
        <dbReference type="ARBA" id="ARBA00047899"/>
    </source>
</evidence>
<evidence type="ECO:0000256" key="19">
    <source>
        <dbReference type="SAM" id="Coils"/>
    </source>
</evidence>
<evidence type="ECO:0000256" key="2">
    <source>
        <dbReference type="ARBA" id="ARBA00006656"/>
    </source>
</evidence>
<keyword evidence="5" id="KW-0964">Secreted</keyword>
<evidence type="ECO:0000256" key="10">
    <source>
        <dbReference type="ARBA" id="ARBA00022777"/>
    </source>
</evidence>
<dbReference type="PROSITE" id="PS00107">
    <property type="entry name" value="PROTEIN_KINASE_ATP"/>
    <property type="match status" value="1"/>
</dbReference>
<evidence type="ECO:0000256" key="20">
    <source>
        <dbReference type="SAM" id="MobiDB-lite"/>
    </source>
</evidence>
<dbReference type="PROSITE" id="PS00108">
    <property type="entry name" value="PROTEIN_KINASE_ST"/>
    <property type="match status" value="1"/>
</dbReference>
<evidence type="ECO:0000259" key="22">
    <source>
        <dbReference type="PROSITE" id="PS50011"/>
    </source>
</evidence>
<keyword evidence="9 17" id="KW-0547">Nucleotide-binding</keyword>
<evidence type="ECO:0000256" key="3">
    <source>
        <dbReference type="ARBA" id="ARBA00010886"/>
    </source>
</evidence>
<proteinExistence type="inferred from homology"/>
<evidence type="ECO:0000256" key="17">
    <source>
        <dbReference type="PROSITE-ProRule" id="PRU10141"/>
    </source>
</evidence>
<dbReference type="STRING" id="75743.A0A401PHW8"/>
<comment type="subcellular location">
    <subcellularLocation>
        <location evidence="1">Secreted</location>
    </subcellularLocation>
</comment>
<evidence type="ECO:0000256" key="16">
    <source>
        <dbReference type="ARBA" id="ARBA00048679"/>
    </source>
</evidence>
<keyword evidence="8 21" id="KW-0732">Signal</keyword>
<evidence type="ECO:0000256" key="11">
    <source>
        <dbReference type="ARBA" id="ARBA00022840"/>
    </source>
</evidence>
<dbReference type="FunFam" id="1.10.510.10:FF:001332">
    <property type="entry name" value="Serine/threonine-protein kinase Nek1"/>
    <property type="match status" value="1"/>
</dbReference>
<evidence type="ECO:0000256" key="13">
    <source>
        <dbReference type="ARBA" id="ARBA00023157"/>
    </source>
</evidence>
<dbReference type="SUPFAM" id="SSF56112">
    <property type="entry name" value="Protein kinase-like (PK-like)"/>
    <property type="match status" value="1"/>
</dbReference>
<keyword evidence="14" id="KW-0325">Glycoprotein</keyword>
<dbReference type="OrthoDB" id="248923at2759"/>
<dbReference type="FunFam" id="2.10.90.10:FF:000012">
    <property type="entry name" value="Growth/differentiation factor 9 (Predicted)"/>
    <property type="match status" value="1"/>
</dbReference>
<keyword evidence="12 18" id="KW-0339">Growth factor</keyword>
<dbReference type="SUPFAM" id="SSF57501">
    <property type="entry name" value="Cystine-knot cytokines"/>
    <property type="match status" value="1"/>
</dbReference>
<dbReference type="PROSITE" id="PS00250">
    <property type="entry name" value="TGF_BETA_1"/>
    <property type="match status" value="1"/>
</dbReference>
<evidence type="ECO:0000256" key="6">
    <source>
        <dbReference type="ARBA" id="ARBA00022527"/>
    </source>
</evidence>
<comment type="similarity">
    <text evidence="2 18">Belongs to the TGF-beta family.</text>
</comment>
<evidence type="ECO:0000256" key="21">
    <source>
        <dbReference type="SAM" id="SignalP"/>
    </source>
</evidence>
<dbReference type="InterPro" id="IPR008271">
    <property type="entry name" value="Ser/Thr_kinase_AS"/>
</dbReference>
<dbReference type="GO" id="GO:0004674">
    <property type="term" value="F:protein serine/threonine kinase activity"/>
    <property type="evidence" value="ECO:0007669"/>
    <property type="project" value="UniProtKB-KW"/>
</dbReference>
<keyword evidence="7" id="KW-0808">Transferase</keyword>
<feature type="signal peptide" evidence="21">
    <location>
        <begin position="1"/>
        <end position="25"/>
    </location>
</feature>
<accession>A0A401PHW8</accession>
<dbReference type="GO" id="GO:0005576">
    <property type="term" value="C:extracellular region"/>
    <property type="evidence" value="ECO:0007669"/>
    <property type="project" value="UniProtKB-SubCell"/>
</dbReference>
<sequence length="944" mass="107788">MLWDCSAFRILICLLELAVIHGGAGVSEERGGREVRDLGPLIEMLAGKVSPRPPLLSEQRMIDDQHMEYMANLYKQLADRDGKPKSNRTIVTNTIRLVKPSASVLLTDSGHWHIHHVQYNLHYLPELEHLIKVVVVYLHNPLPNQFLVSCEIRCHLGIGNYVHLNIIQNDTDIELPIRFIFNLNDRWAEADVTPCVFPSSSNSVRQVNLHISYKCTEFGKANQRTLDKRNYAVNLKVPSLLLYLNDTDETAHQREEKPEKQIAESSSKSRVLSRKPRQLSNIGPDIPNYLHKSPPRNKCKLHSFWVSFEQLGWDHWIVAPHRYNPKFCRGDCPRILHYGYHSPNHAIVQNFINEIVDKNVPRPSCVPLKYNPISVLLKEQNDHIVYKEYKDMIAMSWRVSAGAVGQASPGTERVEAGAGPGRELHQESDLKTSTVTEQRNMEKYERVMTIGRGASAEVLLMNNVETKRLYAVKRIKIDSSLKTRTKEAVMQEATILTRLKHPHIVTCHEYFIDQEEHVFIVQDYCDGGTLDDLIQSQKAKGFFVEKDIMQWFVQLVMAIQYIHSLKILHRDIKTSNVFLTKKGTVKLGDFGISKVMTHTLDMANTCVGTPCYLSPELCQDIPYSSKSDIWALGCLLFELCALEPAFHARNLLSLFYKIVKGEYACVPKSYSENLQNLIKRILNKCPEERPSASTILKISCVQEHLKFFIRDQESQLTKYHSVKHLHLAKKESDEITDAHHESLDHSAEGMCPESIKVVSTSHRLSDRNVEEMASEMCENMGPTDEGDRCNYSDDFDQDSLSSVEEHAEEDEISVPPSSVETAEETEATDEVDFVEYPDDFEEWEDDVAEIVCNARSAMDVEANNEAFLEERDNQEEAAGNLSTTIKTLRERCIDDIGQTLFHEVAAQFFKGLTPEDLQPHFEHRLGSDHLETCYIIFNMDQENA</sequence>
<keyword evidence="19" id="KW-0175">Coiled coil</keyword>
<gene>
    <name evidence="24" type="ORF">scyTo_0006447</name>
</gene>
<evidence type="ECO:0000259" key="23">
    <source>
        <dbReference type="PROSITE" id="PS51362"/>
    </source>
</evidence>
<name>A0A401PHW8_SCYTO</name>
<dbReference type="InterPro" id="IPR000719">
    <property type="entry name" value="Prot_kinase_dom"/>
</dbReference>
<evidence type="ECO:0000256" key="12">
    <source>
        <dbReference type="ARBA" id="ARBA00023030"/>
    </source>
</evidence>
<dbReference type="InterPro" id="IPR029034">
    <property type="entry name" value="Cystine-knot_cytokine"/>
</dbReference>
<dbReference type="GO" id="GO:0005524">
    <property type="term" value="F:ATP binding"/>
    <property type="evidence" value="ECO:0007669"/>
    <property type="project" value="UniProtKB-UniRule"/>
</dbReference>
<feature type="chain" id="PRO_5019319862" description="non-specific serine/threonine protein kinase" evidence="21">
    <location>
        <begin position="26"/>
        <end position="944"/>
    </location>
</feature>
<reference evidence="24 25" key="1">
    <citation type="journal article" date="2018" name="Nat. Ecol. Evol.">
        <title>Shark genomes provide insights into elasmobranch evolution and the origin of vertebrates.</title>
        <authorList>
            <person name="Hara Y"/>
            <person name="Yamaguchi K"/>
            <person name="Onimaru K"/>
            <person name="Kadota M"/>
            <person name="Koyanagi M"/>
            <person name="Keeley SD"/>
            <person name="Tatsumi K"/>
            <person name="Tanaka K"/>
            <person name="Motone F"/>
            <person name="Kageyama Y"/>
            <person name="Nozu R"/>
            <person name="Adachi N"/>
            <person name="Nishimura O"/>
            <person name="Nakagawa R"/>
            <person name="Tanegashima C"/>
            <person name="Kiyatake I"/>
            <person name="Matsumoto R"/>
            <person name="Murakumo K"/>
            <person name="Nishida K"/>
            <person name="Terakita A"/>
            <person name="Kuratani S"/>
            <person name="Sato K"/>
            <person name="Hyodo S Kuraku.S."/>
        </authorList>
    </citation>
    <scope>NUCLEOTIDE SEQUENCE [LARGE SCALE GENOMIC DNA]</scope>
</reference>
<dbReference type="Proteomes" id="UP000288216">
    <property type="component" value="Unassembled WGS sequence"/>
</dbReference>
<keyword evidence="13" id="KW-1015">Disulfide bond</keyword>
<evidence type="ECO:0000256" key="14">
    <source>
        <dbReference type="ARBA" id="ARBA00023180"/>
    </source>
</evidence>
<feature type="domain" description="Protein kinase" evidence="22">
    <location>
        <begin position="444"/>
        <end position="707"/>
    </location>
</feature>
<feature type="region of interest" description="Disordered" evidence="20">
    <location>
        <begin position="778"/>
        <end position="827"/>
    </location>
</feature>
<evidence type="ECO:0000313" key="24">
    <source>
        <dbReference type="EMBL" id="GCB72735.1"/>
    </source>
</evidence>
<feature type="region of interest" description="Disordered" evidence="20">
    <location>
        <begin position="408"/>
        <end position="429"/>
    </location>
</feature>
<dbReference type="InterPro" id="IPR001839">
    <property type="entry name" value="TGF-b_C"/>
</dbReference>
<comment type="catalytic activity">
    <reaction evidence="15">
        <text>L-threonyl-[protein] + ATP = O-phospho-L-threonyl-[protein] + ADP + H(+)</text>
        <dbReference type="Rhea" id="RHEA:46608"/>
        <dbReference type="Rhea" id="RHEA-COMP:11060"/>
        <dbReference type="Rhea" id="RHEA-COMP:11605"/>
        <dbReference type="ChEBI" id="CHEBI:15378"/>
        <dbReference type="ChEBI" id="CHEBI:30013"/>
        <dbReference type="ChEBI" id="CHEBI:30616"/>
        <dbReference type="ChEBI" id="CHEBI:61977"/>
        <dbReference type="ChEBI" id="CHEBI:456216"/>
        <dbReference type="EC" id="2.7.11.1"/>
    </reaction>
</comment>
<dbReference type="EC" id="2.7.11.1" evidence="4"/>
<feature type="binding site" evidence="17">
    <location>
        <position position="473"/>
    </location>
    <ligand>
        <name>ATP</name>
        <dbReference type="ChEBI" id="CHEBI:30616"/>
    </ligand>
</feature>
<feature type="region of interest" description="Disordered" evidence="20">
    <location>
        <begin position="250"/>
        <end position="287"/>
    </location>
</feature>
<dbReference type="Gene3D" id="2.10.90.10">
    <property type="entry name" value="Cystine-knot cytokines"/>
    <property type="match status" value="1"/>
</dbReference>
<keyword evidence="10" id="KW-0418">Kinase</keyword>
<dbReference type="PROSITE" id="PS50011">
    <property type="entry name" value="PROTEIN_KINASE_DOM"/>
    <property type="match status" value="1"/>
</dbReference>
<dbReference type="InterPro" id="IPR051131">
    <property type="entry name" value="NEK_Ser/Thr_kinase_NIMA"/>
</dbReference>